<evidence type="ECO:0000256" key="1">
    <source>
        <dbReference type="SAM" id="MobiDB-lite"/>
    </source>
</evidence>
<keyword evidence="3" id="KW-1185">Reference proteome</keyword>
<dbReference type="GO" id="GO:0070124">
    <property type="term" value="P:mitochondrial translational initiation"/>
    <property type="evidence" value="ECO:0007669"/>
    <property type="project" value="TreeGrafter"/>
</dbReference>
<protein>
    <submittedName>
        <fullName evidence="2">Uncharacterized protein</fullName>
    </submittedName>
</protein>
<organism evidence="2 3">
    <name type="scientific">Ophiocordyceps unilateralis</name>
    <name type="common">Zombie-ant fungus</name>
    <name type="synonym">Torrubia unilateralis</name>
    <dbReference type="NCBI Taxonomy" id="268505"/>
    <lineage>
        <taxon>Eukaryota</taxon>
        <taxon>Fungi</taxon>
        <taxon>Dikarya</taxon>
        <taxon>Ascomycota</taxon>
        <taxon>Pezizomycotina</taxon>
        <taxon>Sordariomycetes</taxon>
        <taxon>Hypocreomycetidae</taxon>
        <taxon>Hypocreales</taxon>
        <taxon>Ophiocordycipitaceae</taxon>
        <taxon>Ophiocordyceps</taxon>
    </lineage>
</organism>
<dbReference type="GO" id="GO:0003735">
    <property type="term" value="F:structural constituent of ribosome"/>
    <property type="evidence" value="ECO:0007669"/>
    <property type="project" value="TreeGrafter"/>
</dbReference>
<dbReference type="EMBL" id="LAZP02000367">
    <property type="protein sequence ID" value="PFH57772.1"/>
    <property type="molecule type" value="Genomic_DNA"/>
</dbReference>
<proteinExistence type="predicted"/>
<dbReference type="PANTHER" id="PTHR28058">
    <property type="entry name" value="37S RIBOSOMAL PROTEIN MRP51, MITOCHONDRIAL"/>
    <property type="match status" value="1"/>
</dbReference>
<dbReference type="OrthoDB" id="3913595at2759"/>
<reference evidence="2 3" key="1">
    <citation type="journal article" date="2015" name="BMC Genomics">
        <title>Gene expression during zombie ant biting behavior reflects the complexity underlying fungal parasitic behavioral manipulation.</title>
        <authorList>
            <person name="de Bekker C."/>
            <person name="Ohm R.A."/>
            <person name="Loreto R.G."/>
            <person name="Sebastian A."/>
            <person name="Albert I."/>
            <person name="Merrow M."/>
            <person name="Brachmann A."/>
            <person name="Hughes D.P."/>
        </authorList>
    </citation>
    <scope>NUCLEOTIDE SEQUENCE [LARGE SCALE GENOMIC DNA]</scope>
    <source>
        <strain evidence="2 3">SC16a</strain>
    </source>
</reference>
<dbReference type="Proteomes" id="UP000037136">
    <property type="component" value="Unassembled WGS sequence"/>
</dbReference>
<dbReference type="STRING" id="268505.A0A2A9PA24"/>
<dbReference type="PANTHER" id="PTHR28058:SF1">
    <property type="entry name" value="SMALL RIBOSOMAL SUBUNIT PROTEIN BS1M"/>
    <property type="match status" value="1"/>
</dbReference>
<dbReference type="AlphaFoldDB" id="A0A2A9PA24"/>
<dbReference type="Pfam" id="PF11709">
    <property type="entry name" value="Mit_ribos_Mrp51"/>
    <property type="match status" value="1"/>
</dbReference>
<name>A0A2A9PA24_OPHUN</name>
<comment type="caution">
    <text evidence="2">The sequence shown here is derived from an EMBL/GenBank/DDBJ whole genome shotgun (WGS) entry which is preliminary data.</text>
</comment>
<gene>
    <name evidence="2" type="ORF">XA68_14581</name>
</gene>
<feature type="region of interest" description="Disordered" evidence="1">
    <location>
        <begin position="38"/>
        <end position="59"/>
    </location>
</feature>
<dbReference type="InterPro" id="IPR016712">
    <property type="entry name" value="Rbsml_bS1m-like"/>
</dbReference>
<feature type="compositionally biased region" description="Polar residues" evidence="1">
    <location>
        <begin position="42"/>
        <end position="55"/>
    </location>
</feature>
<accession>A0A2A9PA24</accession>
<sequence>MGSHAAMSPGAALLRSSRMFSLPKPLPDPHTVKLRSREFGSPTMTNPYPTHQSIASPPAHRELGDWGLKRPFPRKTTLATSTPLIRVKQVDSRESVTDFASSADYSISLEKFRELNVPLYVAIDQNPNFNQEKTDNRLYRSVFEEEMDFTHVPPGGDSTDVIDKRWKFEGPWVSRLNEQEFSRYLKEKVQPRRAEFHALLKDLLAQELTATRTQAAREKGNELPPPVTTTEITDEEMMEFIRKIRHDRILSYGLTSSFLDMGPLGHPATGLADILLPTRGFLTKSPYAKTGPPRSHPSAGISYLRTNAFTENHPLYGPQRKKIQVEARIVNPKYKSKRAKLGIGGFVVEAPRGVNELNSRQKPQHPDLLPGIEYLDVLSYGGAKAYVDVQMAVLDSMGKVVLQITETDRVAQLVAMEMKGIPNMIYQGPTDYQTSSQKTFQMSSLEASTTYQSTKTPVMEYKS</sequence>
<evidence type="ECO:0000313" key="3">
    <source>
        <dbReference type="Proteomes" id="UP000037136"/>
    </source>
</evidence>
<reference evidence="2 3" key="2">
    <citation type="journal article" date="2017" name="Sci. Rep.">
        <title>Ant-infecting Ophiocordyceps genomes reveal a high diversity of potential behavioral manipulation genes and a possible major role for enterotoxins.</title>
        <authorList>
            <person name="de Bekker C."/>
            <person name="Ohm R.A."/>
            <person name="Evans H.C."/>
            <person name="Brachmann A."/>
            <person name="Hughes D.P."/>
        </authorList>
    </citation>
    <scope>NUCLEOTIDE SEQUENCE [LARGE SCALE GENOMIC DNA]</scope>
    <source>
        <strain evidence="2 3">SC16a</strain>
    </source>
</reference>
<dbReference type="GO" id="GO:0005763">
    <property type="term" value="C:mitochondrial small ribosomal subunit"/>
    <property type="evidence" value="ECO:0007669"/>
    <property type="project" value="TreeGrafter"/>
</dbReference>
<evidence type="ECO:0000313" key="2">
    <source>
        <dbReference type="EMBL" id="PFH57772.1"/>
    </source>
</evidence>